<dbReference type="EMBL" id="JAAKFY010000013">
    <property type="protein sequence ID" value="KAF3847199.1"/>
    <property type="molecule type" value="Genomic_DNA"/>
</dbReference>
<protein>
    <submittedName>
        <fullName evidence="2">Uncharacterized protein</fullName>
    </submittedName>
</protein>
<name>A0A7J5YEL0_DISMA</name>
<gene>
    <name evidence="2" type="ORF">F7725_020227</name>
</gene>
<sequence length="107" mass="11306">MFGLIPTLRQADGLSDLEPIDGTEVPTGVQRDDPRPVLDVAVLGSHSGALQRGLTLGQGQQGDGGAQTSAAQAHQVGALCLELQTLPRLNEIQRSALKRRKKVTNTV</sequence>
<keyword evidence="3" id="KW-1185">Reference proteome</keyword>
<organism evidence="2 3">
    <name type="scientific">Dissostichus mawsoni</name>
    <name type="common">Antarctic cod</name>
    <dbReference type="NCBI Taxonomy" id="36200"/>
    <lineage>
        <taxon>Eukaryota</taxon>
        <taxon>Metazoa</taxon>
        <taxon>Chordata</taxon>
        <taxon>Craniata</taxon>
        <taxon>Vertebrata</taxon>
        <taxon>Euteleostomi</taxon>
        <taxon>Actinopterygii</taxon>
        <taxon>Neopterygii</taxon>
        <taxon>Teleostei</taxon>
        <taxon>Neoteleostei</taxon>
        <taxon>Acanthomorphata</taxon>
        <taxon>Eupercaria</taxon>
        <taxon>Perciformes</taxon>
        <taxon>Notothenioidei</taxon>
        <taxon>Nototheniidae</taxon>
        <taxon>Dissostichus</taxon>
    </lineage>
</organism>
<comment type="caution">
    <text evidence="2">The sequence shown here is derived from an EMBL/GenBank/DDBJ whole genome shotgun (WGS) entry which is preliminary data.</text>
</comment>
<dbReference type="AlphaFoldDB" id="A0A7J5YEL0"/>
<evidence type="ECO:0000313" key="2">
    <source>
        <dbReference type="EMBL" id="KAF3847199.1"/>
    </source>
</evidence>
<proteinExistence type="predicted"/>
<reference evidence="2 3" key="1">
    <citation type="submission" date="2020-03" db="EMBL/GenBank/DDBJ databases">
        <title>Dissostichus mawsoni Genome sequencing and assembly.</title>
        <authorList>
            <person name="Park H."/>
        </authorList>
    </citation>
    <scope>NUCLEOTIDE SEQUENCE [LARGE SCALE GENOMIC DNA]</scope>
    <source>
        <strain evidence="2">DM0001</strain>
        <tissue evidence="2">Muscle</tissue>
    </source>
</reference>
<evidence type="ECO:0000256" key="1">
    <source>
        <dbReference type="SAM" id="MobiDB-lite"/>
    </source>
</evidence>
<evidence type="ECO:0000313" key="3">
    <source>
        <dbReference type="Proteomes" id="UP000518266"/>
    </source>
</evidence>
<feature type="region of interest" description="Disordered" evidence="1">
    <location>
        <begin position="13"/>
        <end position="34"/>
    </location>
</feature>
<dbReference type="Proteomes" id="UP000518266">
    <property type="component" value="Unassembled WGS sequence"/>
</dbReference>
<accession>A0A7J5YEL0</accession>